<dbReference type="GO" id="GO:0051213">
    <property type="term" value="F:dioxygenase activity"/>
    <property type="evidence" value="ECO:0007669"/>
    <property type="project" value="UniProtKB-KW"/>
</dbReference>
<comment type="cofactor">
    <cofactor evidence="1">
        <name>Fe cation</name>
        <dbReference type="ChEBI" id="CHEBI:24875"/>
    </cofactor>
</comment>
<keyword evidence="5" id="KW-0560">Oxidoreductase</keyword>
<dbReference type="EMBL" id="GGYP01006758">
    <property type="protein sequence ID" value="MDE51529.1"/>
    <property type="molecule type" value="Transcribed_RNA"/>
</dbReference>
<dbReference type="Pfam" id="PF05721">
    <property type="entry name" value="PhyH"/>
    <property type="match status" value="1"/>
</dbReference>
<dbReference type="SUPFAM" id="SSF51197">
    <property type="entry name" value="Clavaminate synthase-like"/>
    <property type="match status" value="1"/>
</dbReference>
<evidence type="ECO:0000256" key="3">
    <source>
        <dbReference type="ARBA" id="ARBA00023004"/>
    </source>
</evidence>
<proteinExistence type="inferred from homology"/>
<dbReference type="Gene3D" id="2.60.120.620">
    <property type="entry name" value="q2cbj1_9rhob like domain"/>
    <property type="match status" value="1"/>
</dbReference>
<dbReference type="PANTHER" id="PTHR20883">
    <property type="entry name" value="PHYTANOYL-COA DIOXYGENASE DOMAIN CONTAINING 1"/>
    <property type="match status" value="1"/>
</dbReference>
<dbReference type="AlphaFoldDB" id="A0A6G1SMC9"/>
<evidence type="ECO:0000256" key="1">
    <source>
        <dbReference type="ARBA" id="ARBA00001962"/>
    </source>
</evidence>
<dbReference type="InterPro" id="IPR008775">
    <property type="entry name" value="Phytyl_CoA_dOase-like"/>
</dbReference>
<dbReference type="GO" id="GO:0046872">
    <property type="term" value="F:metal ion binding"/>
    <property type="evidence" value="ECO:0007669"/>
    <property type="project" value="UniProtKB-KW"/>
</dbReference>
<sequence length="334" mass="38391">MQHGLRLLNIKLCDIPKQVHHLSKRLIFNKTSRNTTFRTMEQQQQGRTTLEGLAASYEQNGYAVLNDFLDADEVQMIRNETTRLIREESRSHANKLQVFGNEFNMKSRYFLDSSDKICYFFEKSAVNLETLELQMPEEQSLAKIAHALHSLNPIFKKVTTSDKIKQVFKAIDFTEPTVVQSMVIFKNPNVGGAYTPHQDASFIYAEPLHVAGIWLALDDATIENGCLEFIPGSHKWPLARRFVRTDNTKDGDDLLEWTAPVANYDESKFVKVPIKRGGLVLIHGLVVHRSAENRSDKSRWAYTFHAYDKAKSRYSDKNWLQINVNDTFMPVYAN</sequence>
<name>A0A6G1SMC9_9ACAR</name>
<dbReference type="PANTHER" id="PTHR20883:SF15">
    <property type="entry name" value="PHYTANOYL-COA DIOXYGENASE DOMAIN-CONTAINING PROTEIN 1"/>
    <property type="match status" value="1"/>
</dbReference>
<keyword evidence="3" id="KW-0408">Iron</keyword>
<comment type="similarity">
    <text evidence="4">Belongs to the PhyH family. PHYHD1 subfamily.</text>
</comment>
<evidence type="ECO:0000256" key="2">
    <source>
        <dbReference type="ARBA" id="ARBA00022723"/>
    </source>
</evidence>
<reference evidence="5" key="1">
    <citation type="submission" date="2018-10" db="EMBL/GenBank/DDBJ databases">
        <title>Transcriptome assembly of Aceria tosichella (Wheat curl mite) Type 2.</title>
        <authorList>
            <person name="Scully E.D."/>
            <person name="Geib S.M."/>
            <person name="Palmer N.A."/>
            <person name="Gupta A.K."/>
            <person name="Sarath G."/>
            <person name="Tatineni S."/>
        </authorList>
    </citation>
    <scope>NUCLEOTIDE SEQUENCE</scope>
    <source>
        <strain evidence="5">LincolnNE</strain>
    </source>
</reference>
<evidence type="ECO:0000256" key="4">
    <source>
        <dbReference type="ARBA" id="ARBA00038356"/>
    </source>
</evidence>
<keyword evidence="5" id="KW-0223">Dioxygenase</keyword>
<accession>A0A6G1SMC9</accession>
<gene>
    <name evidence="5" type="ORF">g.11256</name>
</gene>
<organism evidence="5">
    <name type="scientific">Aceria tosichella</name>
    <name type="common">wheat curl mite</name>
    <dbReference type="NCBI Taxonomy" id="561515"/>
    <lineage>
        <taxon>Eukaryota</taxon>
        <taxon>Metazoa</taxon>
        <taxon>Ecdysozoa</taxon>
        <taxon>Arthropoda</taxon>
        <taxon>Chelicerata</taxon>
        <taxon>Arachnida</taxon>
        <taxon>Acari</taxon>
        <taxon>Acariformes</taxon>
        <taxon>Trombidiformes</taxon>
        <taxon>Prostigmata</taxon>
        <taxon>Eupodina</taxon>
        <taxon>Eriophyoidea</taxon>
        <taxon>Eriophyidae</taxon>
        <taxon>Eriophyinae</taxon>
        <taxon>Aceriini</taxon>
        <taxon>Aceria</taxon>
    </lineage>
</organism>
<protein>
    <submittedName>
        <fullName evidence="5">Phytanoyl-CoA dioxygenase domain-containing protein 1</fullName>
    </submittedName>
</protein>
<keyword evidence="2" id="KW-0479">Metal-binding</keyword>
<evidence type="ECO:0000313" key="5">
    <source>
        <dbReference type="EMBL" id="MDE51529.1"/>
    </source>
</evidence>